<evidence type="ECO:0000313" key="2">
    <source>
        <dbReference type="EMBL" id="KAG0151995.1"/>
    </source>
</evidence>
<dbReference type="OrthoDB" id="6424379at2759"/>
<proteinExistence type="predicted"/>
<accession>A0A9P6NRF4</accession>
<name>A0A9P6NRF4_9BASI</name>
<evidence type="ECO:0000313" key="3">
    <source>
        <dbReference type="Proteomes" id="UP000886653"/>
    </source>
</evidence>
<dbReference type="AlphaFoldDB" id="A0A9P6NRF4"/>
<feature type="region of interest" description="Disordered" evidence="1">
    <location>
        <begin position="87"/>
        <end position="137"/>
    </location>
</feature>
<dbReference type="EMBL" id="MU167210">
    <property type="protein sequence ID" value="KAG0151995.1"/>
    <property type="molecule type" value="Genomic_DNA"/>
</dbReference>
<dbReference type="Proteomes" id="UP000886653">
    <property type="component" value="Unassembled WGS sequence"/>
</dbReference>
<feature type="compositionally biased region" description="Polar residues" evidence="1">
    <location>
        <begin position="87"/>
        <end position="136"/>
    </location>
</feature>
<sequence>MNRWRSDLQNFSAKIFRVIRLSDPLPHHGRPEVEAQLNFVQSQRAWTGSRVPNRGVGSSWRFGLLECVEYDEPELLSNASYTSRLESTVQSNSITHTPTVPSSESQPPSLAVRNQKSNTKGENKGQPQLSNTNIGQSEDIRLLSTIYRDDSKVHTP</sequence>
<organism evidence="2 3">
    <name type="scientific">Cronartium quercuum f. sp. fusiforme G11</name>
    <dbReference type="NCBI Taxonomy" id="708437"/>
    <lineage>
        <taxon>Eukaryota</taxon>
        <taxon>Fungi</taxon>
        <taxon>Dikarya</taxon>
        <taxon>Basidiomycota</taxon>
        <taxon>Pucciniomycotina</taxon>
        <taxon>Pucciniomycetes</taxon>
        <taxon>Pucciniales</taxon>
        <taxon>Coleosporiaceae</taxon>
        <taxon>Cronartium</taxon>
    </lineage>
</organism>
<comment type="caution">
    <text evidence="2">The sequence shown here is derived from an EMBL/GenBank/DDBJ whole genome shotgun (WGS) entry which is preliminary data.</text>
</comment>
<protein>
    <submittedName>
        <fullName evidence="2">Uncharacterized protein</fullName>
    </submittedName>
</protein>
<evidence type="ECO:0000256" key="1">
    <source>
        <dbReference type="SAM" id="MobiDB-lite"/>
    </source>
</evidence>
<reference evidence="2" key="1">
    <citation type="submission" date="2013-11" db="EMBL/GenBank/DDBJ databases">
        <title>Genome sequence of the fusiform rust pathogen reveals effectors for host alternation and coevolution with pine.</title>
        <authorList>
            <consortium name="DOE Joint Genome Institute"/>
            <person name="Smith K."/>
            <person name="Pendleton A."/>
            <person name="Kubisiak T."/>
            <person name="Anderson C."/>
            <person name="Salamov A."/>
            <person name="Aerts A."/>
            <person name="Riley R."/>
            <person name="Clum A."/>
            <person name="Lindquist E."/>
            <person name="Ence D."/>
            <person name="Campbell M."/>
            <person name="Kronenberg Z."/>
            <person name="Feau N."/>
            <person name="Dhillon B."/>
            <person name="Hamelin R."/>
            <person name="Burleigh J."/>
            <person name="Smith J."/>
            <person name="Yandell M."/>
            <person name="Nelson C."/>
            <person name="Grigoriev I."/>
            <person name="Davis J."/>
        </authorList>
    </citation>
    <scope>NUCLEOTIDE SEQUENCE</scope>
    <source>
        <strain evidence="2">G11</strain>
    </source>
</reference>
<keyword evidence="3" id="KW-1185">Reference proteome</keyword>
<gene>
    <name evidence="2" type="ORF">CROQUDRAFT_406556</name>
</gene>